<dbReference type="GO" id="GO:0003964">
    <property type="term" value="F:RNA-directed DNA polymerase activity"/>
    <property type="evidence" value="ECO:0007669"/>
    <property type="project" value="UniProtKB-KW"/>
</dbReference>
<comment type="caution">
    <text evidence="3">The sequence shown here is derived from an EMBL/GenBank/DDBJ whole genome shotgun (WGS) entry which is preliminary data.</text>
</comment>
<dbReference type="PANTHER" id="PTHR34047">
    <property type="entry name" value="NUCLEAR INTRON MATURASE 1, MITOCHONDRIAL-RELATED"/>
    <property type="match status" value="1"/>
</dbReference>
<dbReference type="AlphaFoldDB" id="A0A7W2FTL0"/>
<keyword evidence="3" id="KW-0808">Transferase</keyword>
<proteinExistence type="inferred from homology"/>
<gene>
    <name evidence="3" type="ORF">H2O73_16870</name>
</gene>
<name>A0A7W2FTL0_9VIBR</name>
<reference evidence="3 4" key="1">
    <citation type="submission" date="2020-07" db="EMBL/GenBank/DDBJ databases">
        <title>Vibrio marinisediminis sp. nov., isolated from marine sediment.</title>
        <authorList>
            <person name="Ji X."/>
        </authorList>
    </citation>
    <scope>NUCLEOTIDE SEQUENCE [LARGE SCALE GENOMIC DNA]</scope>
    <source>
        <strain evidence="3 4">404</strain>
    </source>
</reference>
<dbReference type="InterPro" id="IPR051083">
    <property type="entry name" value="GrpII_Intron_Splice-Mob/Def"/>
</dbReference>
<dbReference type="InterPro" id="IPR000477">
    <property type="entry name" value="RT_dom"/>
</dbReference>
<keyword evidence="4" id="KW-1185">Reference proteome</keyword>
<keyword evidence="3" id="KW-0695">RNA-directed DNA polymerase</keyword>
<dbReference type="CDD" id="cd01646">
    <property type="entry name" value="RT_Bac_retron_I"/>
    <property type="match status" value="1"/>
</dbReference>
<evidence type="ECO:0000313" key="4">
    <source>
        <dbReference type="Proteomes" id="UP000571701"/>
    </source>
</evidence>
<dbReference type="EMBL" id="JACFYF010000013">
    <property type="protein sequence ID" value="MBA5764039.1"/>
    <property type="molecule type" value="Genomic_DNA"/>
</dbReference>
<evidence type="ECO:0000256" key="1">
    <source>
        <dbReference type="ARBA" id="ARBA00034120"/>
    </source>
</evidence>
<sequence length="538" mass="62343">MKTQDAIKLAVENVKKEGTTDVEVFLRPFELAMIKGSVEEEVYRLIKASFKQHNLQSLKVSPISHVLVPKKELFDFRKCAHIQPLDEMKYLALVLQLATKIEKARINRSDNRIFSYRFSHQKGYLFDPRYNYTSFREYVSKRSKKNKINVVVSCDISNFYDRLNLHRLECVLESIQGCDKNVIRQINELLIFWANRDSYGLPVGSNASRILAEASLIEVDNYLLSQKVDFCRFVDDYRIFAKDAAEAHHWLSLLVKRLSMEGLFINTSKTEIKDVSCYGSEETESQEPQSDEVPLVDEVPPFDDATLNNKFNVPKIIRGYSGLIPTKFRNLTVGESKKLVDLDTDTILNEIQESIVIDPRSFVQLIKGGVSQESPYILIESVKLLNKFPQFIPYTLDAISKKEDMFSNEQVSEISELLNEWLKLAKTPEYILVYIVRFFGSGAFKNKVLLFDYFRQLRRNEGSYIGRAVLEQLEGLVGRGEVLEIRDYYSRADMWEKRQIARMVDIHMTEGEKTPFFRNILSLEEDVFLKNTMNKKPA</sequence>
<dbReference type="Proteomes" id="UP000571701">
    <property type="component" value="Unassembled WGS sequence"/>
</dbReference>
<evidence type="ECO:0000313" key="3">
    <source>
        <dbReference type="EMBL" id="MBA5764039.1"/>
    </source>
</evidence>
<evidence type="ECO:0000259" key="2">
    <source>
        <dbReference type="PROSITE" id="PS50878"/>
    </source>
</evidence>
<organism evidence="3 4">
    <name type="scientific">Vibrio marinisediminis</name>
    <dbReference type="NCBI Taxonomy" id="2758441"/>
    <lineage>
        <taxon>Bacteria</taxon>
        <taxon>Pseudomonadati</taxon>
        <taxon>Pseudomonadota</taxon>
        <taxon>Gammaproteobacteria</taxon>
        <taxon>Vibrionales</taxon>
        <taxon>Vibrionaceae</taxon>
        <taxon>Vibrio</taxon>
    </lineage>
</organism>
<protein>
    <submittedName>
        <fullName evidence="3">RNA-directed DNA polymerase</fullName>
    </submittedName>
</protein>
<accession>A0A7W2FTL0</accession>
<feature type="domain" description="Reverse transcriptase" evidence="2">
    <location>
        <begin position="49"/>
        <end position="307"/>
    </location>
</feature>
<keyword evidence="3" id="KW-0548">Nucleotidyltransferase</keyword>
<dbReference type="PROSITE" id="PS50878">
    <property type="entry name" value="RT_POL"/>
    <property type="match status" value="1"/>
</dbReference>
<dbReference type="Pfam" id="PF00078">
    <property type="entry name" value="RVT_1"/>
    <property type="match status" value="1"/>
</dbReference>
<dbReference type="RefSeq" id="WP_182110096.1">
    <property type="nucleotide sequence ID" value="NZ_JACFYF010000013.1"/>
</dbReference>
<comment type="similarity">
    <text evidence="1">Belongs to the bacterial reverse transcriptase family.</text>
</comment>
<dbReference type="PANTHER" id="PTHR34047:SF8">
    <property type="entry name" value="PROTEIN YKFC"/>
    <property type="match status" value="1"/>
</dbReference>